<feature type="signal peptide" evidence="1">
    <location>
        <begin position="1"/>
        <end position="21"/>
    </location>
</feature>
<dbReference type="AlphaFoldDB" id="C1FZ46"/>
<feature type="chain" id="PRO_5002909568" evidence="1">
    <location>
        <begin position="22"/>
        <end position="78"/>
    </location>
</feature>
<accession>C1FZ46</accession>
<protein>
    <submittedName>
        <fullName evidence="2">Uncharacterized protein</fullName>
    </submittedName>
</protein>
<evidence type="ECO:0000313" key="3">
    <source>
        <dbReference type="Proteomes" id="UP000001628"/>
    </source>
</evidence>
<dbReference type="HOGENOM" id="CLU_2622673_0_0_1"/>
<reference evidence="2 3" key="1">
    <citation type="journal article" date="2011" name="PLoS Genet.">
        <title>Comparative genomic analysis of human fungal pathogens causing paracoccidioidomycosis.</title>
        <authorList>
            <person name="Desjardins C.A."/>
            <person name="Champion M.D."/>
            <person name="Holder J.W."/>
            <person name="Muszewska A."/>
            <person name="Goldberg J."/>
            <person name="Bailao A.M."/>
            <person name="Brigido M.M."/>
            <person name="Ferreira M.E."/>
            <person name="Garcia A.M."/>
            <person name="Grynberg M."/>
            <person name="Gujja S."/>
            <person name="Heiman D.I."/>
            <person name="Henn M.R."/>
            <person name="Kodira C.D."/>
            <person name="Leon-Narvaez H."/>
            <person name="Longo L.V."/>
            <person name="Ma L.J."/>
            <person name="Malavazi I."/>
            <person name="Matsuo A.L."/>
            <person name="Morais F.V."/>
            <person name="Pereira M."/>
            <person name="Rodriguez-Brito S."/>
            <person name="Sakthikumar S."/>
            <person name="Salem-Izacc S.M."/>
            <person name="Sykes S.M."/>
            <person name="Teixeira M.M."/>
            <person name="Vallejo M.C."/>
            <person name="Walter M.E."/>
            <person name="Yandava C."/>
            <person name="Young S."/>
            <person name="Zeng Q."/>
            <person name="Zucker J."/>
            <person name="Felipe M.S."/>
            <person name="Goldman G.H."/>
            <person name="Haas B.J."/>
            <person name="McEwen J.G."/>
            <person name="Nino-Vega G."/>
            <person name="Puccia R."/>
            <person name="San-Blas G."/>
            <person name="Soares C.M."/>
            <person name="Birren B.W."/>
            <person name="Cuomo C.A."/>
        </authorList>
    </citation>
    <scope>NUCLEOTIDE SEQUENCE [LARGE SCALE GENOMIC DNA]</scope>
    <source>
        <strain evidence="2 3">Pb18</strain>
    </source>
</reference>
<dbReference type="Proteomes" id="UP000001628">
    <property type="component" value="Unassembled WGS sequence"/>
</dbReference>
<dbReference type="InParanoid" id="C1FZ46"/>
<dbReference type="VEuPathDB" id="FungiDB:PADG_01072"/>
<dbReference type="EMBL" id="KN275957">
    <property type="protein sequence ID" value="EEH44783.2"/>
    <property type="molecule type" value="Genomic_DNA"/>
</dbReference>
<dbReference type="GeneID" id="22580802"/>
<organism evidence="2 3">
    <name type="scientific">Paracoccidioides brasiliensis (strain Pb18)</name>
    <dbReference type="NCBI Taxonomy" id="502780"/>
    <lineage>
        <taxon>Eukaryota</taxon>
        <taxon>Fungi</taxon>
        <taxon>Dikarya</taxon>
        <taxon>Ascomycota</taxon>
        <taxon>Pezizomycotina</taxon>
        <taxon>Eurotiomycetes</taxon>
        <taxon>Eurotiomycetidae</taxon>
        <taxon>Onygenales</taxon>
        <taxon>Ajellomycetaceae</taxon>
        <taxon>Paracoccidioides</taxon>
    </lineage>
</organism>
<dbReference type="KEGG" id="pbn:PADG_01072"/>
<dbReference type="RefSeq" id="XP_010756104.1">
    <property type="nucleotide sequence ID" value="XM_010757802.1"/>
</dbReference>
<sequence>MMGVVMIADFVLVGLLDKIWSPLTQEQQNSIKEHKLSDTSEAVARSCVYLDVSTANNPAIHTKEWRTNSWDRSIQEAR</sequence>
<evidence type="ECO:0000256" key="1">
    <source>
        <dbReference type="SAM" id="SignalP"/>
    </source>
</evidence>
<gene>
    <name evidence="2" type="ORF">PADG_01072</name>
</gene>
<name>C1FZ46_PARBD</name>
<evidence type="ECO:0000313" key="2">
    <source>
        <dbReference type="EMBL" id="EEH44783.2"/>
    </source>
</evidence>
<keyword evidence="3" id="KW-1185">Reference proteome</keyword>
<keyword evidence="1" id="KW-0732">Signal</keyword>
<proteinExistence type="predicted"/>